<reference evidence="1 2" key="1">
    <citation type="journal article" date="2021" name="Hortic Res">
        <title>High-quality reference genome and annotation aids understanding of berry development for evergreen blueberry (Vaccinium darrowii).</title>
        <authorList>
            <person name="Yu J."/>
            <person name="Hulse-Kemp A.M."/>
            <person name="Babiker E."/>
            <person name="Staton M."/>
        </authorList>
    </citation>
    <scope>NUCLEOTIDE SEQUENCE [LARGE SCALE GENOMIC DNA]</scope>
    <source>
        <strain evidence="2">cv. NJ 8807/NJ 8810</strain>
        <tissue evidence="1">Young leaf</tissue>
    </source>
</reference>
<protein>
    <submittedName>
        <fullName evidence="1">Uncharacterized protein</fullName>
    </submittedName>
</protein>
<dbReference type="Proteomes" id="UP000828048">
    <property type="component" value="Chromosome 6"/>
</dbReference>
<name>A0ACB7XA12_9ERIC</name>
<organism evidence="1 2">
    <name type="scientific">Vaccinium darrowii</name>
    <dbReference type="NCBI Taxonomy" id="229202"/>
    <lineage>
        <taxon>Eukaryota</taxon>
        <taxon>Viridiplantae</taxon>
        <taxon>Streptophyta</taxon>
        <taxon>Embryophyta</taxon>
        <taxon>Tracheophyta</taxon>
        <taxon>Spermatophyta</taxon>
        <taxon>Magnoliopsida</taxon>
        <taxon>eudicotyledons</taxon>
        <taxon>Gunneridae</taxon>
        <taxon>Pentapetalae</taxon>
        <taxon>asterids</taxon>
        <taxon>Ericales</taxon>
        <taxon>Ericaceae</taxon>
        <taxon>Vaccinioideae</taxon>
        <taxon>Vaccinieae</taxon>
        <taxon>Vaccinium</taxon>
    </lineage>
</organism>
<sequence length="486" mass="55370">MELLFLSFLLLVLILFLSVSFGLFLFPKQSDGERRKNLPPGKMGLPVVGETIEFVSSGRHGIPEKFVKYRMKKFSQNVFKTSLIGESIAVFCGSAGNKFLFSNENKLVATWFPRAVEMIFPSSLHTSSSLEALKMRKMAMGFLKPEALQNYVGIMDSIAKQHFETNWDSKKQVTVSPLAKEYTFAVACKIFLSIEDPKHIERFSQQFQCLLPAILSSPIPINFPGTPLNRAIKASKYIRNEILAIIKQRKSDLTVMEKKSMSRTKYDILSHMLFTTNEEGKFMSDIEIAEKLVGFLVGGFDSASTVITCMIKYLAELPHIYDQVLKEQKGVSAAKRNGEPLNWEDIQKMKYSWNVASEVLRLAPPTQGMFREAITEFTYAGFYIPKGWKIFWSTSSTHKNPDYFQEPEKFDPSRFEGDGPPPYSYVPFGGGPRMCPGKEYARLVILVFMYNMVGRYKWEKILPNEKIVFNPLPMPEKGLPIRLLPH</sequence>
<dbReference type="EMBL" id="CM037156">
    <property type="protein sequence ID" value="KAH7837520.1"/>
    <property type="molecule type" value="Genomic_DNA"/>
</dbReference>
<evidence type="ECO:0000313" key="1">
    <source>
        <dbReference type="EMBL" id="KAH7837520.1"/>
    </source>
</evidence>
<comment type="caution">
    <text evidence="1">The sequence shown here is derived from an EMBL/GenBank/DDBJ whole genome shotgun (WGS) entry which is preliminary data.</text>
</comment>
<keyword evidence="2" id="KW-1185">Reference proteome</keyword>
<accession>A0ACB7XA12</accession>
<proteinExistence type="predicted"/>
<evidence type="ECO:0000313" key="2">
    <source>
        <dbReference type="Proteomes" id="UP000828048"/>
    </source>
</evidence>
<gene>
    <name evidence="1" type="ORF">Vadar_014781</name>
</gene>